<dbReference type="CDD" id="cd08422">
    <property type="entry name" value="PBP2_CrgA_like"/>
    <property type="match status" value="1"/>
</dbReference>
<protein>
    <recommendedName>
        <fullName evidence="5">HTH lysR-type domain-containing protein</fullName>
    </recommendedName>
</protein>
<dbReference type="GO" id="GO:0043565">
    <property type="term" value="F:sequence-specific DNA binding"/>
    <property type="evidence" value="ECO:0007669"/>
    <property type="project" value="TreeGrafter"/>
</dbReference>
<dbReference type="InterPro" id="IPR036390">
    <property type="entry name" value="WH_DNA-bd_sf"/>
</dbReference>
<dbReference type="SUPFAM" id="SSF46785">
    <property type="entry name" value="Winged helix' DNA-binding domain"/>
    <property type="match status" value="1"/>
</dbReference>
<dbReference type="PROSITE" id="PS50931">
    <property type="entry name" value="HTH_LYSR"/>
    <property type="match status" value="1"/>
</dbReference>
<dbReference type="STRING" id="1348657.M622_06595"/>
<dbReference type="InterPro" id="IPR000847">
    <property type="entry name" value="LysR_HTH_N"/>
</dbReference>
<dbReference type="Pfam" id="PF00126">
    <property type="entry name" value="HTH_1"/>
    <property type="match status" value="1"/>
</dbReference>
<keyword evidence="2" id="KW-0805">Transcription regulation</keyword>
<dbReference type="PANTHER" id="PTHR30537">
    <property type="entry name" value="HTH-TYPE TRANSCRIPTIONAL REGULATOR"/>
    <property type="match status" value="1"/>
</dbReference>
<name>S9ZAG0_9RHOO</name>
<comment type="similarity">
    <text evidence="1">Belongs to the LysR transcriptional regulatory family.</text>
</comment>
<evidence type="ECO:0000256" key="4">
    <source>
        <dbReference type="ARBA" id="ARBA00023163"/>
    </source>
</evidence>
<dbReference type="InterPro" id="IPR005119">
    <property type="entry name" value="LysR_subst-bd"/>
</dbReference>
<dbReference type="Proteomes" id="UP000015455">
    <property type="component" value="Unassembled WGS sequence"/>
</dbReference>
<dbReference type="InterPro" id="IPR036388">
    <property type="entry name" value="WH-like_DNA-bd_sf"/>
</dbReference>
<dbReference type="Gene3D" id="1.10.10.10">
    <property type="entry name" value="Winged helix-like DNA-binding domain superfamily/Winged helix DNA-binding domain"/>
    <property type="match status" value="1"/>
</dbReference>
<organism evidence="6 7">
    <name type="scientific">Thauera terpenica 58Eu</name>
    <dbReference type="NCBI Taxonomy" id="1348657"/>
    <lineage>
        <taxon>Bacteria</taxon>
        <taxon>Pseudomonadati</taxon>
        <taxon>Pseudomonadota</taxon>
        <taxon>Betaproteobacteria</taxon>
        <taxon>Rhodocyclales</taxon>
        <taxon>Zoogloeaceae</taxon>
        <taxon>Thauera</taxon>
    </lineage>
</organism>
<evidence type="ECO:0000256" key="2">
    <source>
        <dbReference type="ARBA" id="ARBA00023015"/>
    </source>
</evidence>
<sequence>MLNRLEMLRIFCTAAEARNFKEAATRLGVSPQAVTRAVKELEGHVGELLFHRNTRHTRITEFGEQLALRARIGLRTVDGLFLKSGQEQDSGLSGLVRITAPRALEQDYLIPALARICGQHPGLQLDLRLSDQFADVVDEQIDIGIRVGFMRDSRFVARAVAQVPFYIVGSPALIARVGEPHTLQALAERPTTVAIDPNTGRPWAWFLSRGQQWLARTPAFATDDTRAEADAVVAGIGFGQLAAFLANPHLRAGRLVEVLPELRPEPWSLSVYRPQRGPVAARIRLVFDGLVEHLSAAAPSFLQR</sequence>
<dbReference type="GO" id="GO:0003700">
    <property type="term" value="F:DNA-binding transcription factor activity"/>
    <property type="evidence" value="ECO:0007669"/>
    <property type="project" value="InterPro"/>
</dbReference>
<proteinExistence type="inferred from homology"/>
<dbReference type="EMBL" id="ATJV01000092">
    <property type="protein sequence ID" value="EPZ14240.1"/>
    <property type="molecule type" value="Genomic_DNA"/>
</dbReference>
<dbReference type="PATRIC" id="fig|1348657.5.peg.3305"/>
<evidence type="ECO:0000256" key="3">
    <source>
        <dbReference type="ARBA" id="ARBA00023125"/>
    </source>
</evidence>
<comment type="caution">
    <text evidence="6">The sequence shown here is derived from an EMBL/GenBank/DDBJ whole genome shotgun (WGS) entry which is preliminary data.</text>
</comment>
<dbReference type="InterPro" id="IPR058163">
    <property type="entry name" value="LysR-type_TF_proteobact-type"/>
</dbReference>
<evidence type="ECO:0000256" key="1">
    <source>
        <dbReference type="ARBA" id="ARBA00009437"/>
    </source>
</evidence>
<dbReference type="Gene3D" id="3.40.190.290">
    <property type="match status" value="1"/>
</dbReference>
<dbReference type="SUPFAM" id="SSF53850">
    <property type="entry name" value="Periplasmic binding protein-like II"/>
    <property type="match status" value="1"/>
</dbReference>
<gene>
    <name evidence="6" type="ORF">M622_06595</name>
</gene>
<dbReference type="Pfam" id="PF03466">
    <property type="entry name" value="LysR_substrate"/>
    <property type="match status" value="1"/>
</dbReference>
<dbReference type="eggNOG" id="COG0583">
    <property type="taxonomic scope" value="Bacteria"/>
</dbReference>
<feature type="domain" description="HTH lysR-type" evidence="5">
    <location>
        <begin position="1"/>
        <end position="60"/>
    </location>
</feature>
<reference evidence="6 7" key="1">
    <citation type="submission" date="2013-06" db="EMBL/GenBank/DDBJ databases">
        <title>Draft genome sequence of Thauera terpenica.</title>
        <authorList>
            <person name="Liu B."/>
            <person name="Frostegard A.H."/>
            <person name="Shapleigh J.P."/>
        </authorList>
    </citation>
    <scope>NUCLEOTIDE SEQUENCE [LARGE SCALE GENOMIC DNA]</scope>
    <source>
        <strain evidence="6 7">58Eu</strain>
    </source>
</reference>
<dbReference type="PANTHER" id="PTHR30537:SF3">
    <property type="entry name" value="TRANSCRIPTIONAL REGULATORY PROTEIN"/>
    <property type="match status" value="1"/>
</dbReference>
<dbReference type="OrthoDB" id="8523827at2"/>
<keyword evidence="3" id="KW-0238">DNA-binding</keyword>
<evidence type="ECO:0000313" key="7">
    <source>
        <dbReference type="Proteomes" id="UP000015455"/>
    </source>
</evidence>
<evidence type="ECO:0000259" key="5">
    <source>
        <dbReference type="PROSITE" id="PS50931"/>
    </source>
</evidence>
<dbReference type="GO" id="GO:0006351">
    <property type="term" value="P:DNA-templated transcription"/>
    <property type="evidence" value="ECO:0007669"/>
    <property type="project" value="TreeGrafter"/>
</dbReference>
<evidence type="ECO:0000313" key="6">
    <source>
        <dbReference type="EMBL" id="EPZ14240.1"/>
    </source>
</evidence>
<keyword evidence="7" id="KW-1185">Reference proteome</keyword>
<keyword evidence="4" id="KW-0804">Transcription</keyword>
<accession>S9ZAG0</accession>
<dbReference type="AlphaFoldDB" id="S9ZAG0"/>
<dbReference type="RefSeq" id="WP_021250697.1">
    <property type="nucleotide sequence ID" value="NZ_ATJV01000092.1"/>
</dbReference>